<dbReference type="InterPro" id="IPR003385">
    <property type="entry name" value="Glyco_hydro_77"/>
</dbReference>
<organism evidence="12 13">
    <name type="scientific">Sphaeroforma arctica JP610</name>
    <dbReference type="NCBI Taxonomy" id="667725"/>
    <lineage>
        <taxon>Eukaryota</taxon>
        <taxon>Ichthyosporea</taxon>
        <taxon>Ichthyophonida</taxon>
        <taxon>Sphaeroforma</taxon>
    </lineage>
</organism>
<dbReference type="RefSeq" id="XP_014155667.1">
    <property type="nucleotide sequence ID" value="XM_014300192.1"/>
</dbReference>
<dbReference type="Gene3D" id="3.20.20.80">
    <property type="entry name" value="Glycosidases"/>
    <property type="match status" value="2"/>
</dbReference>
<dbReference type="OrthoDB" id="6123450at2759"/>
<dbReference type="InterPro" id="IPR013783">
    <property type="entry name" value="Ig-like_fold"/>
</dbReference>
<name>A0A0L0FY54_9EUKA</name>
<evidence type="ECO:0000313" key="13">
    <source>
        <dbReference type="Proteomes" id="UP000054560"/>
    </source>
</evidence>
<evidence type="ECO:0000256" key="6">
    <source>
        <dbReference type="ARBA" id="ARBA00022676"/>
    </source>
</evidence>
<dbReference type="InterPro" id="IPR017853">
    <property type="entry name" value="GH"/>
</dbReference>
<dbReference type="Gene3D" id="2.60.40.10">
    <property type="entry name" value="Immunoglobulins"/>
    <property type="match status" value="2"/>
</dbReference>
<evidence type="ECO:0000256" key="7">
    <source>
        <dbReference type="ARBA" id="ARBA00022679"/>
    </source>
</evidence>
<evidence type="ECO:0000259" key="11">
    <source>
        <dbReference type="PROSITE" id="PS51166"/>
    </source>
</evidence>
<evidence type="ECO:0000256" key="1">
    <source>
        <dbReference type="ARBA" id="ARBA00000439"/>
    </source>
</evidence>
<dbReference type="InterPro" id="IPR002044">
    <property type="entry name" value="CBM20"/>
</dbReference>
<dbReference type="GO" id="GO:0005737">
    <property type="term" value="C:cytoplasm"/>
    <property type="evidence" value="ECO:0007669"/>
    <property type="project" value="UniProtKB-SubCell"/>
</dbReference>
<comment type="catalytic activity">
    <reaction evidence="1">
        <text>Transfers a segment of a (1-&gt;4)-alpha-D-glucan to a new position in an acceptor, which may be glucose or a (1-&gt;4)-alpha-D-glucan.</text>
        <dbReference type="EC" id="2.4.1.25"/>
    </reaction>
</comment>
<dbReference type="GO" id="GO:2001070">
    <property type="term" value="F:starch binding"/>
    <property type="evidence" value="ECO:0007669"/>
    <property type="project" value="InterPro"/>
</dbReference>
<evidence type="ECO:0000256" key="3">
    <source>
        <dbReference type="ARBA" id="ARBA00005684"/>
    </source>
</evidence>
<dbReference type="eggNOG" id="ENOG502QR3V">
    <property type="taxonomic scope" value="Eukaryota"/>
</dbReference>
<dbReference type="CDD" id="cd05467">
    <property type="entry name" value="CBM20"/>
    <property type="match status" value="2"/>
</dbReference>
<dbReference type="PROSITE" id="PS51166">
    <property type="entry name" value="CBM20"/>
    <property type="match status" value="2"/>
</dbReference>
<reference evidence="12 13" key="1">
    <citation type="submission" date="2011-02" db="EMBL/GenBank/DDBJ databases">
        <title>The Genome Sequence of Sphaeroforma arctica JP610.</title>
        <authorList>
            <consortium name="The Broad Institute Genome Sequencing Platform"/>
            <person name="Russ C."/>
            <person name="Cuomo C."/>
            <person name="Young S.K."/>
            <person name="Zeng Q."/>
            <person name="Gargeya S."/>
            <person name="Alvarado L."/>
            <person name="Berlin A."/>
            <person name="Chapman S.B."/>
            <person name="Chen Z."/>
            <person name="Freedman E."/>
            <person name="Gellesch M."/>
            <person name="Goldberg J."/>
            <person name="Griggs A."/>
            <person name="Gujja S."/>
            <person name="Heilman E."/>
            <person name="Heiman D."/>
            <person name="Howarth C."/>
            <person name="Mehta T."/>
            <person name="Neiman D."/>
            <person name="Pearson M."/>
            <person name="Roberts A."/>
            <person name="Saif S."/>
            <person name="Shea T."/>
            <person name="Shenoy N."/>
            <person name="Sisk P."/>
            <person name="Stolte C."/>
            <person name="Sykes S."/>
            <person name="White J."/>
            <person name="Yandava C."/>
            <person name="Burger G."/>
            <person name="Gray M.W."/>
            <person name="Holland P.W.H."/>
            <person name="King N."/>
            <person name="Lang F.B.F."/>
            <person name="Roger A.J."/>
            <person name="Ruiz-Trillo I."/>
            <person name="Haas B."/>
            <person name="Nusbaum C."/>
            <person name="Birren B."/>
        </authorList>
    </citation>
    <scope>NUCLEOTIDE SEQUENCE [LARGE SCALE GENOMIC DNA]</scope>
    <source>
        <strain evidence="12 13">JP610</strain>
    </source>
</reference>
<dbReference type="AlphaFoldDB" id="A0A0L0FY54"/>
<dbReference type="GO" id="GO:0004134">
    <property type="term" value="F:4-alpha-glucanotransferase activity"/>
    <property type="evidence" value="ECO:0007669"/>
    <property type="project" value="UniProtKB-EC"/>
</dbReference>
<keyword evidence="8" id="KW-0119">Carbohydrate metabolism</keyword>
<dbReference type="Pfam" id="PF02446">
    <property type="entry name" value="Glyco_hydro_77"/>
    <property type="match status" value="1"/>
</dbReference>
<keyword evidence="6" id="KW-0328">Glycosyltransferase</keyword>
<evidence type="ECO:0000313" key="12">
    <source>
        <dbReference type="EMBL" id="KNC81765.1"/>
    </source>
</evidence>
<dbReference type="Proteomes" id="UP000054560">
    <property type="component" value="Unassembled WGS sequence"/>
</dbReference>
<dbReference type="Pfam" id="PF00686">
    <property type="entry name" value="CBM_20"/>
    <property type="match status" value="2"/>
</dbReference>
<evidence type="ECO:0000256" key="5">
    <source>
        <dbReference type="ARBA" id="ARBA00022490"/>
    </source>
</evidence>
<keyword evidence="13" id="KW-1185">Reference proteome</keyword>
<evidence type="ECO:0000256" key="2">
    <source>
        <dbReference type="ARBA" id="ARBA00004496"/>
    </source>
</evidence>
<feature type="domain" description="CBM20" evidence="11">
    <location>
        <begin position="127"/>
        <end position="241"/>
    </location>
</feature>
<evidence type="ECO:0000256" key="8">
    <source>
        <dbReference type="ARBA" id="ARBA00023277"/>
    </source>
</evidence>
<dbReference type="STRING" id="667725.A0A0L0FY54"/>
<dbReference type="GeneID" id="25906438"/>
<feature type="domain" description="CBM20" evidence="11">
    <location>
        <begin position="1"/>
        <end position="97"/>
    </location>
</feature>
<dbReference type="InterPro" id="IPR013784">
    <property type="entry name" value="Carb-bd-like_fold"/>
</dbReference>
<dbReference type="SUPFAM" id="SSF51445">
    <property type="entry name" value="(Trans)glycosidases"/>
    <property type="match status" value="1"/>
</dbReference>
<keyword evidence="5" id="KW-0963">Cytoplasm</keyword>
<comment type="subcellular location">
    <subcellularLocation>
        <location evidence="2">Cytoplasm</location>
    </subcellularLocation>
</comment>
<evidence type="ECO:0000256" key="4">
    <source>
        <dbReference type="ARBA" id="ARBA00012560"/>
    </source>
</evidence>
<sequence length="912" mass="104998">MTEVTFSIQYNTQPGESIVVTGSIPELGEWEVNKALRLDYRDGGHWLGAATISGDFEYKYAIAYDFGTALTCEFGDNRKCALADGLARAVLQESWRPHEVDTNVLYSSFFVDGALRPAEDRIAPATGKYESGPVVRIVMRCPQVETGDSVAVTGSCAALGDWDEAKALVLSNVDHPVWTGEFNTDAGQEISYKFIIKGKDGKVRCWEEGDNRSLLVSKSFGKGDLWVKSDEFFRFKANWRGCGVAMPVFALRTKESAGVGEFNDIKKLVDWSDKVGCALIQILPINDTVAKQKWTDSYPYAAISVYALHPMYLNMKKMGTLRSETTQKAINEKAKELNALPEVDYEAVMKLKSRFYKLLFDEVKEEFFKDPAYQAWFEKNKEWLLPYAMFSYFRDIYQTPDFTKWGDFSSQTFEQLEVLADPKKDDYTDISVHYFIQYHLHLQLQEAAGYARSKNICLKGDIPIGIFRHSVDAWMYPNLFNMEMQAGAPPDDFAVDGQNWGFPTYKWEEMEKDGFQWWVKRLTQMAEYFDAYRIDHVLGFFRIWQIPMNAVTGLMGYFNPAIPIHIDEIRSRGIHFDYDRYCKPYIREHFLGDKFGEYTDYVKSEFLEPQDHGVWVLKEHVDTQRKAANLLAPTETMSMADRARNEKIKRGLWALHAEILLIEVPGSNKTEFHPRVRMNTGCKSFEELDGHSKSQLYELYLDYFFSRQEEFWAEKARVKLPAIKNATNMLICAEDLGMVPACVPGVMKKLDMVRLAIQRMPPDTTQSFWHPQDTPYLCVASPSGHDMSSIRGWWEEDRAVTQKFWEEILGHHGSAPSMCEPFVVYEVVNQHLWAPCILAIFPIQDIVGMNGNLRRNPPQVEQINVPANPEHYWRYRFHMNMEDLIEETSFNNSFKKMIMDAGRRSAYGTHTQ</sequence>
<evidence type="ECO:0000256" key="10">
    <source>
        <dbReference type="ARBA" id="ARBA00031501"/>
    </source>
</evidence>
<dbReference type="EMBL" id="KQ241999">
    <property type="protein sequence ID" value="KNC81765.1"/>
    <property type="molecule type" value="Genomic_DNA"/>
</dbReference>
<dbReference type="PANTHER" id="PTHR32518">
    <property type="match status" value="1"/>
</dbReference>
<dbReference type="PANTHER" id="PTHR32518:SF3">
    <property type="entry name" value="4-ALPHA-GLUCANOTRANSFERASE"/>
    <property type="match status" value="1"/>
</dbReference>
<proteinExistence type="inferred from homology"/>
<dbReference type="SMART" id="SM01065">
    <property type="entry name" value="CBM_2"/>
    <property type="match status" value="2"/>
</dbReference>
<accession>A0A0L0FY54</accession>
<comment type="similarity">
    <text evidence="3">Belongs to the disproportionating enzyme family.</text>
</comment>
<protein>
    <recommendedName>
        <fullName evidence="4">4-alpha-glucanotransferase</fullName>
        <ecNumber evidence="4">2.4.1.25</ecNumber>
    </recommendedName>
    <alternativeName>
        <fullName evidence="9">Amylomaltase</fullName>
    </alternativeName>
    <alternativeName>
        <fullName evidence="10">Disproportionating enzyme</fullName>
    </alternativeName>
</protein>
<dbReference type="GO" id="GO:0005975">
    <property type="term" value="P:carbohydrate metabolic process"/>
    <property type="evidence" value="ECO:0007669"/>
    <property type="project" value="InterPro"/>
</dbReference>
<evidence type="ECO:0000256" key="9">
    <source>
        <dbReference type="ARBA" id="ARBA00031423"/>
    </source>
</evidence>
<gene>
    <name evidence="12" type="ORF">SARC_05934</name>
</gene>
<dbReference type="EC" id="2.4.1.25" evidence="4"/>
<keyword evidence="7" id="KW-0808">Transferase</keyword>
<dbReference type="SUPFAM" id="SSF49452">
    <property type="entry name" value="Starch-binding domain-like"/>
    <property type="match status" value="2"/>
</dbReference>